<reference evidence="11 12" key="1">
    <citation type="submission" date="2016-03" db="EMBL/GenBank/DDBJ databases">
        <title>Comparative genomics of Pseudogymnoascus destructans, the fungus causing white-nose syndrome of bats.</title>
        <authorList>
            <person name="Palmer J.M."/>
            <person name="Drees K.P."/>
            <person name="Foster J.T."/>
            <person name="Lindner D.L."/>
        </authorList>
    </citation>
    <scope>NUCLEOTIDE SEQUENCE [LARGE SCALE GENOMIC DNA]</scope>
    <source>
        <strain evidence="11 12">UAMH 10579</strain>
    </source>
</reference>
<keyword evidence="4 10" id="KW-0677">Repeat</keyword>
<keyword evidence="12" id="KW-1185">Reference proteome</keyword>
<reference evidence="12" key="2">
    <citation type="journal article" date="2018" name="Nat. Commun.">
        <title>Extreme sensitivity to ultraviolet light in the fungal pathogen causing white-nose syndrome of bats.</title>
        <authorList>
            <person name="Palmer J.M."/>
            <person name="Drees K.P."/>
            <person name="Foster J.T."/>
            <person name="Lindner D.L."/>
        </authorList>
    </citation>
    <scope>NUCLEOTIDE SEQUENCE [LARGE SCALE GENOMIC DNA]</scope>
    <source>
        <strain evidence="12">UAMH 10579</strain>
    </source>
</reference>
<organism evidence="11 12">
    <name type="scientific">Pseudogymnoascus verrucosus</name>
    <dbReference type="NCBI Taxonomy" id="342668"/>
    <lineage>
        <taxon>Eukaryota</taxon>
        <taxon>Fungi</taxon>
        <taxon>Dikarya</taxon>
        <taxon>Ascomycota</taxon>
        <taxon>Pezizomycotina</taxon>
        <taxon>Leotiomycetes</taxon>
        <taxon>Thelebolales</taxon>
        <taxon>Thelebolaceae</taxon>
        <taxon>Pseudogymnoascus</taxon>
    </lineage>
</organism>
<dbReference type="GO" id="GO:0003400">
    <property type="term" value="P:regulation of COPII vesicle coating"/>
    <property type="evidence" value="ECO:0007669"/>
    <property type="project" value="UniProtKB-UniRule"/>
</dbReference>
<evidence type="ECO:0000256" key="2">
    <source>
        <dbReference type="ARBA" id="ARBA00022574"/>
    </source>
</evidence>
<dbReference type="GO" id="GO:0006888">
    <property type="term" value="P:endoplasmic reticulum to Golgi vesicle-mediated transport"/>
    <property type="evidence" value="ECO:0007669"/>
    <property type="project" value="UniProtKB-UniRule"/>
</dbReference>
<dbReference type="GO" id="GO:0005085">
    <property type="term" value="F:guanyl-nucleotide exchange factor activity"/>
    <property type="evidence" value="ECO:0007669"/>
    <property type="project" value="InterPro"/>
</dbReference>
<dbReference type="GeneID" id="28843108"/>
<evidence type="ECO:0000256" key="8">
    <source>
        <dbReference type="ARBA" id="ARBA00022989"/>
    </source>
</evidence>
<accession>A0A1B8GA44</accession>
<name>A0A1B8GA44_9PEZI</name>
<gene>
    <name evidence="11" type="ORF">VE01_09722</name>
</gene>
<dbReference type="PANTHER" id="PTHR23284:SF0">
    <property type="entry name" value="PROLACTIN REGULATORY ELEMENT-BINDING PROTEIN"/>
    <property type="match status" value="1"/>
</dbReference>
<dbReference type="AlphaFoldDB" id="A0A1B8GA44"/>
<evidence type="ECO:0000256" key="6">
    <source>
        <dbReference type="ARBA" id="ARBA00022892"/>
    </source>
</evidence>
<keyword evidence="7 10" id="KW-0653">Protein transport</keyword>
<evidence type="ECO:0000256" key="4">
    <source>
        <dbReference type="ARBA" id="ARBA00022737"/>
    </source>
</evidence>
<evidence type="ECO:0000256" key="1">
    <source>
        <dbReference type="ARBA" id="ARBA00022448"/>
    </source>
</evidence>
<keyword evidence="5 10" id="KW-0256">Endoplasmic reticulum</keyword>
<dbReference type="Gene3D" id="2.130.10.10">
    <property type="entry name" value="YVTN repeat-like/Quinoprotein amine dehydrogenase"/>
    <property type="match status" value="1"/>
</dbReference>
<dbReference type="RefSeq" id="XP_018126433.1">
    <property type="nucleotide sequence ID" value="XM_018279133.2"/>
</dbReference>
<evidence type="ECO:0000256" key="7">
    <source>
        <dbReference type="ARBA" id="ARBA00022927"/>
    </source>
</evidence>
<comment type="subcellular location">
    <subcellularLocation>
        <location evidence="10">Endoplasmic reticulum membrane</location>
        <topology evidence="10">Single-pass type II membrane protein</topology>
    </subcellularLocation>
    <subcellularLocation>
        <location evidence="10">Golgi apparatus membrane</location>
        <topology evidence="10">Single-pass type II membrane protein</topology>
    </subcellularLocation>
</comment>
<comment type="similarity">
    <text evidence="10">Belongs to the WD repeat SEC12 family.</text>
</comment>
<protein>
    <recommendedName>
        <fullName evidence="10">Guanine nucleotide-exchange factor SEC12</fullName>
    </recommendedName>
</protein>
<dbReference type="OrthoDB" id="16538at2759"/>
<keyword evidence="9" id="KW-0472">Membrane</keyword>
<keyword evidence="8" id="KW-1133">Transmembrane helix</keyword>
<evidence type="ECO:0000256" key="3">
    <source>
        <dbReference type="ARBA" id="ARBA00022692"/>
    </source>
</evidence>
<keyword evidence="2 10" id="KW-0853">WD repeat</keyword>
<dbReference type="InterPro" id="IPR015943">
    <property type="entry name" value="WD40/YVTN_repeat-like_dom_sf"/>
</dbReference>
<dbReference type="GO" id="GO:0015031">
    <property type="term" value="P:protein transport"/>
    <property type="evidence" value="ECO:0007669"/>
    <property type="project" value="UniProtKB-KW"/>
</dbReference>
<evidence type="ECO:0000256" key="5">
    <source>
        <dbReference type="ARBA" id="ARBA00022824"/>
    </source>
</evidence>
<proteinExistence type="inferred from homology"/>
<keyword evidence="1 10" id="KW-0813">Transport</keyword>
<dbReference type="STRING" id="342668.A0A1B8GA44"/>
<sequence>MAPGIASAKVTLSYPLYACDFDPNDPTRLVVAGGGGAGKNGVGNKITVLDASEPDNLGEIAEAELSKEEDNPTSLAVSKTVSGFTFIYAGVNSSTKDVEKGNNEHFRVYALGKKQKKGSPIIQEVSREQLFKSNDKATYQRLLRLSRPSENGVQLGVVATGFANPSRLAIFDTADGKKSLSPRGVLELDREAEDVDVIQTGPEEYRVAYCDNHSIFLKTISPKAELEDAIPIYDMPGAIGEREPGSEPPSSFRSLRFLTPNFLAVLINKPARTGAQIRILRITLEPTGYVANPAQTLFLPKKVTQATGLAVANLNPPPIAGGVQDNAHFVLAAADQASISIATLTHEVAHTVTFMSTPKLLTRVEDVHPMQITGLAFAPFTPTEKEGSAQTLRLASVSVGNTVVVQSLPISFSQEKKQYQVALKPASKAPEFGVRNAISVLAIVAIAVLLQTILELGGHSPPVLRAEERLPATIRNYLTTREPAHWQHPNEGASSGGAATYEAFADHPVASLLAALRSEAAEGQPIVIRPAVGERGADAETEKLATFNAGDEEGAREEIERDIKAGARAPIDARLHDEEEHGPHDGRTWEELGEEQKKAWEKRLREMGHWAGDLPETLFKGVLFSEIAGAVGRGIAGM</sequence>
<dbReference type="Proteomes" id="UP000091956">
    <property type="component" value="Unassembled WGS sequence"/>
</dbReference>
<dbReference type="InterPro" id="IPR045260">
    <property type="entry name" value="Sec12-like"/>
</dbReference>
<keyword evidence="6" id="KW-0931">ER-Golgi transport</keyword>
<comment type="function">
    <text evidence="10">Guanine nucleotide-exchange factor (GEF) required for the formation or budding of transport vesicles from the ER.</text>
</comment>
<evidence type="ECO:0000256" key="10">
    <source>
        <dbReference type="RuleBase" id="RU369019"/>
    </source>
</evidence>
<evidence type="ECO:0000313" key="12">
    <source>
        <dbReference type="Proteomes" id="UP000091956"/>
    </source>
</evidence>
<evidence type="ECO:0000256" key="9">
    <source>
        <dbReference type="ARBA" id="ARBA00023136"/>
    </source>
</evidence>
<dbReference type="GO" id="GO:0005789">
    <property type="term" value="C:endoplasmic reticulum membrane"/>
    <property type="evidence" value="ECO:0007669"/>
    <property type="project" value="UniProtKB-SubCell"/>
</dbReference>
<dbReference type="EMBL" id="KV460263">
    <property type="protein sequence ID" value="OBT92700.1"/>
    <property type="molecule type" value="Genomic_DNA"/>
</dbReference>
<dbReference type="PANTHER" id="PTHR23284">
    <property type="entry name" value="PROLACTIN REGULATORY ELEMENT BINDING PROTEIN"/>
    <property type="match status" value="1"/>
</dbReference>
<keyword evidence="3" id="KW-0812">Transmembrane</keyword>
<evidence type="ECO:0000313" key="11">
    <source>
        <dbReference type="EMBL" id="OBT92700.1"/>
    </source>
</evidence>
<dbReference type="GO" id="GO:0000139">
    <property type="term" value="C:Golgi membrane"/>
    <property type="evidence" value="ECO:0007669"/>
    <property type="project" value="UniProtKB-SubCell"/>
</dbReference>